<keyword evidence="4" id="KW-1185">Reference proteome</keyword>
<evidence type="ECO:0000256" key="2">
    <source>
        <dbReference type="SAM" id="Phobius"/>
    </source>
</evidence>
<proteinExistence type="predicted"/>
<dbReference type="Proteomes" id="UP000299102">
    <property type="component" value="Unassembled WGS sequence"/>
</dbReference>
<name>A0A4C1U5B1_EUMVA</name>
<gene>
    <name evidence="3" type="ORF">EVAR_12090_1</name>
</gene>
<organism evidence="3 4">
    <name type="scientific">Eumeta variegata</name>
    <name type="common">Bagworm moth</name>
    <name type="synonym">Eumeta japonica</name>
    <dbReference type="NCBI Taxonomy" id="151549"/>
    <lineage>
        <taxon>Eukaryota</taxon>
        <taxon>Metazoa</taxon>
        <taxon>Ecdysozoa</taxon>
        <taxon>Arthropoda</taxon>
        <taxon>Hexapoda</taxon>
        <taxon>Insecta</taxon>
        <taxon>Pterygota</taxon>
        <taxon>Neoptera</taxon>
        <taxon>Endopterygota</taxon>
        <taxon>Lepidoptera</taxon>
        <taxon>Glossata</taxon>
        <taxon>Ditrysia</taxon>
        <taxon>Tineoidea</taxon>
        <taxon>Psychidae</taxon>
        <taxon>Oiketicinae</taxon>
        <taxon>Eumeta</taxon>
    </lineage>
</organism>
<feature type="compositionally biased region" description="Basic and acidic residues" evidence="1">
    <location>
        <begin position="37"/>
        <end position="47"/>
    </location>
</feature>
<evidence type="ECO:0000256" key="1">
    <source>
        <dbReference type="SAM" id="MobiDB-lite"/>
    </source>
</evidence>
<keyword evidence="2" id="KW-0812">Transmembrane</keyword>
<sequence length="141" mass="15751">MADLLVLGRAVVKKRRSALSVSRRKCRIRSTDWHFGHAARHGTDTGRRARRPPPRAPPPHALWSGLRFPIEICEKTAQAAREGHPREGVRRPTHLSDNERRSRFGGGARIIKHLSGGLFIIYGLLLVAGHAYTLQVKATTQ</sequence>
<feature type="compositionally biased region" description="Basic and acidic residues" evidence="1">
    <location>
        <begin position="81"/>
        <end position="101"/>
    </location>
</feature>
<reference evidence="3 4" key="1">
    <citation type="journal article" date="2019" name="Commun. Biol.">
        <title>The bagworm genome reveals a unique fibroin gene that provides high tensile strength.</title>
        <authorList>
            <person name="Kono N."/>
            <person name="Nakamura H."/>
            <person name="Ohtoshi R."/>
            <person name="Tomita M."/>
            <person name="Numata K."/>
            <person name="Arakawa K."/>
        </authorList>
    </citation>
    <scope>NUCLEOTIDE SEQUENCE [LARGE SCALE GENOMIC DNA]</scope>
</reference>
<keyword evidence="2" id="KW-1133">Transmembrane helix</keyword>
<dbReference type="EMBL" id="BGZK01000129">
    <property type="protein sequence ID" value="GBP21489.1"/>
    <property type="molecule type" value="Genomic_DNA"/>
</dbReference>
<protein>
    <submittedName>
        <fullName evidence="3">Uncharacterized protein</fullName>
    </submittedName>
</protein>
<evidence type="ECO:0000313" key="3">
    <source>
        <dbReference type="EMBL" id="GBP21489.1"/>
    </source>
</evidence>
<evidence type="ECO:0000313" key="4">
    <source>
        <dbReference type="Proteomes" id="UP000299102"/>
    </source>
</evidence>
<keyword evidence="2" id="KW-0472">Membrane</keyword>
<dbReference type="AlphaFoldDB" id="A0A4C1U5B1"/>
<feature type="region of interest" description="Disordered" evidence="1">
    <location>
        <begin position="77"/>
        <end position="101"/>
    </location>
</feature>
<feature type="region of interest" description="Disordered" evidence="1">
    <location>
        <begin position="37"/>
        <end position="60"/>
    </location>
</feature>
<comment type="caution">
    <text evidence="3">The sequence shown here is derived from an EMBL/GenBank/DDBJ whole genome shotgun (WGS) entry which is preliminary data.</text>
</comment>
<feature type="transmembrane region" description="Helical" evidence="2">
    <location>
        <begin position="110"/>
        <end position="132"/>
    </location>
</feature>
<accession>A0A4C1U5B1</accession>